<evidence type="ECO:0000313" key="4">
    <source>
        <dbReference type="Proteomes" id="UP000678393"/>
    </source>
</evidence>
<protein>
    <submittedName>
        <fullName evidence="3">Uncharacterized protein</fullName>
    </submittedName>
</protein>
<comment type="similarity">
    <text evidence="2">Belongs to the short-chain dehydrogenases/reductases (SDR) family.</text>
</comment>
<dbReference type="PRINTS" id="PR00081">
    <property type="entry name" value="GDHRDH"/>
</dbReference>
<dbReference type="InterPro" id="IPR020904">
    <property type="entry name" value="Sc_DH/Rdtase_CS"/>
</dbReference>
<dbReference type="SUPFAM" id="SSF51735">
    <property type="entry name" value="NAD(P)-binding Rossmann-fold domains"/>
    <property type="match status" value="1"/>
</dbReference>
<dbReference type="OrthoDB" id="2102561at2759"/>
<accession>A0A8S3ZTV2</accession>
<proteinExistence type="inferred from homology"/>
<sequence>MLLVMCACTLAVLLAVVIGVFVYTRYHKTVTPVLKAVLITGCDHGFGYMLAKRLDRGGYKIFAGCLDIHSEGASNLRSVASSKLSIIPLDVTNDAQIEAARSTITEMLLGHVLWAVVNNAGVGDYALFEWYPKVQFKKLMDVNFMGMVNVTRTFLPLIRAAKGRIINMSSMAGRTAMPGYTAYSASKFAVIGFSESLRREMSVFGVTVVTVEPSLYKTGLSDVDIVSTRNADFWAAAEPGIKRDYGESYFRDTQAVWGRILRFGSGNHKQVIDCYVHAVTAVHPHSRYAPPFIMRISNDFMNLLAPRLQDFIIKTVLGVTAKPDMVSPDHGDKFRTGRRRSHAY</sequence>
<name>A0A8S3ZTV2_9EUPU</name>
<organism evidence="3 4">
    <name type="scientific">Candidula unifasciata</name>
    <dbReference type="NCBI Taxonomy" id="100452"/>
    <lineage>
        <taxon>Eukaryota</taxon>
        <taxon>Metazoa</taxon>
        <taxon>Spiralia</taxon>
        <taxon>Lophotrochozoa</taxon>
        <taxon>Mollusca</taxon>
        <taxon>Gastropoda</taxon>
        <taxon>Heterobranchia</taxon>
        <taxon>Euthyneura</taxon>
        <taxon>Panpulmonata</taxon>
        <taxon>Eupulmonata</taxon>
        <taxon>Stylommatophora</taxon>
        <taxon>Helicina</taxon>
        <taxon>Helicoidea</taxon>
        <taxon>Geomitridae</taxon>
        <taxon>Candidula</taxon>
    </lineage>
</organism>
<dbReference type="PROSITE" id="PS00061">
    <property type="entry name" value="ADH_SHORT"/>
    <property type="match status" value="1"/>
</dbReference>
<evidence type="ECO:0000256" key="2">
    <source>
        <dbReference type="RuleBase" id="RU000363"/>
    </source>
</evidence>
<comment type="caution">
    <text evidence="3">The sequence shown here is derived from an EMBL/GenBank/DDBJ whole genome shotgun (WGS) entry which is preliminary data.</text>
</comment>
<keyword evidence="1" id="KW-0560">Oxidoreductase</keyword>
<keyword evidence="4" id="KW-1185">Reference proteome</keyword>
<evidence type="ECO:0000313" key="3">
    <source>
        <dbReference type="EMBL" id="CAG5129941.1"/>
    </source>
</evidence>
<dbReference type="PANTHER" id="PTHR43313">
    <property type="entry name" value="SHORT-CHAIN DEHYDROGENASE/REDUCTASE FAMILY 9C"/>
    <property type="match status" value="1"/>
</dbReference>
<dbReference type="Pfam" id="PF00106">
    <property type="entry name" value="adh_short"/>
    <property type="match status" value="1"/>
</dbReference>
<dbReference type="Proteomes" id="UP000678393">
    <property type="component" value="Unassembled WGS sequence"/>
</dbReference>
<dbReference type="AlphaFoldDB" id="A0A8S3ZTV2"/>
<dbReference type="EMBL" id="CAJHNH020003768">
    <property type="protein sequence ID" value="CAG5129941.1"/>
    <property type="molecule type" value="Genomic_DNA"/>
</dbReference>
<dbReference type="GO" id="GO:0016491">
    <property type="term" value="F:oxidoreductase activity"/>
    <property type="evidence" value="ECO:0007669"/>
    <property type="project" value="UniProtKB-KW"/>
</dbReference>
<dbReference type="GO" id="GO:0008202">
    <property type="term" value="P:steroid metabolic process"/>
    <property type="evidence" value="ECO:0007669"/>
    <property type="project" value="TreeGrafter"/>
</dbReference>
<dbReference type="PANTHER" id="PTHR43313:SF36">
    <property type="entry name" value="D-BETA-HYDROXYBUTYRATE DEHYDROGENASE, MITOCHONDRIAL"/>
    <property type="match status" value="1"/>
</dbReference>
<dbReference type="InterPro" id="IPR036291">
    <property type="entry name" value="NAD(P)-bd_dom_sf"/>
</dbReference>
<dbReference type="PRINTS" id="PR00080">
    <property type="entry name" value="SDRFAMILY"/>
</dbReference>
<dbReference type="InterPro" id="IPR002347">
    <property type="entry name" value="SDR_fam"/>
</dbReference>
<reference evidence="3" key="1">
    <citation type="submission" date="2021-04" db="EMBL/GenBank/DDBJ databases">
        <authorList>
            <consortium name="Molecular Ecology Group"/>
        </authorList>
    </citation>
    <scope>NUCLEOTIDE SEQUENCE</scope>
</reference>
<dbReference type="Gene3D" id="3.40.50.720">
    <property type="entry name" value="NAD(P)-binding Rossmann-like Domain"/>
    <property type="match status" value="1"/>
</dbReference>
<gene>
    <name evidence="3" type="ORF">CUNI_LOCUS15499</name>
</gene>
<evidence type="ECO:0000256" key="1">
    <source>
        <dbReference type="ARBA" id="ARBA00023002"/>
    </source>
</evidence>